<keyword evidence="3" id="KW-0731">Sigma factor</keyword>
<feature type="region of interest" description="Disordered" evidence="6">
    <location>
        <begin position="175"/>
        <end position="204"/>
    </location>
</feature>
<dbReference type="InterPro" id="IPR036388">
    <property type="entry name" value="WH-like_DNA-bd_sf"/>
</dbReference>
<dbReference type="Gene3D" id="1.10.10.10">
    <property type="entry name" value="Winged helix-like DNA-binding domain superfamily/Winged helix DNA-binding domain"/>
    <property type="match status" value="1"/>
</dbReference>
<evidence type="ECO:0000256" key="5">
    <source>
        <dbReference type="ARBA" id="ARBA00023163"/>
    </source>
</evidence>
<accession>A0A7W9JCX3</accession>
<dbReference type="AlphaFoldDB" id="A0A7W9JCX3"/>
<dbReference type="NCBIfam" id="TIGR02983">
    <property type="entry name" value="SigE-fam_strep"/>
    <property type="match status" value="1"/>
</dbReference>
<dbReference type="CDD" id="cd06171">
    <property type="entry name" value="Sigma70_r4"/>
    <property type="match status" value="1"/>
</dbReference>
<evidence type="ECO:0000256" key="3">
    <source>
        <dbReference type="ARBA" id="ARBA00023082"/>
    </source>
</evidence>
<keyword evidence="2" id="KW-0805">Transcription regulation</keyword>
<dbReference type="Proteomes" id="UP000549971">
    <property type="component" value="Unassembled WGS sequence"/>
</dbReference>
<evidence type="ECO:0000259" key="7">
    <source>
        <dbReference type="Pfam" id="PF04542"/>
    </source>
</evidence>
<dbReference type="PANTHER" id="PTHR43133:SF50">
    <property type="entry name" value="ECF RNA POLYMERASE SIGMA FACTOR SIGM"/>
    <property type="match status" value="1"/>
</dbReference>
<evidence type="ECO:0000313" key="9">
    <source>
        <dbReference type="EMBL" id="MBB5839660.1"/>
    </source>
</evidence>
<dbReference type="InterPro" id="IPR014325">
    <property type="entry name" value="RNA_pol_sigma-E_actinobac"/>
</dbReference>
<dbReference type="InterPro" id="IPR013325">
    <property type="entry name" value="RNA_pol_sigma_r2"/>
</dbReference>
<keyword evidence="10" id="KW-1185">Reference proteome</keyword>
<dbReference type="SUPFAM" id="SSF88659">
    <property type="entry name" value="Sigma3 and sigma4 domains of RNA polymerase sigma factors"/>
    <property type="match status" value="1"/>
</dbReference>
<dbReference type="EMBL" id="JACHMY010000001">
    <property type="protein sequence ID" value="MBB5839660.1"/>
    <property type="molecule type" value="Genomic_DNA"/>
</dbReference>
<keyword evidence="4" id="KW-0238">DNA-binding</keyword>
<protein>
    <submittedName>
        <fullName evidence="9">RNA polymerase sigma-70 factor (Sigma-E family)</fullName>
    </submittedName>
</protein>
<dbReference type="GO" id="GO:0006352">
    <property type="term" value="P:DNA-templated transcription initiation"/>
    <property type="evidence" value="ECO:0007669"/>
    <property type="project" value="InterPro"/>
</dbReference>
<dbReference type="RefSeq" id="WP_184801473.1">
    <property type="nucleotide sequence ID" value="NZ_JACHMY010000001.1"/>
</dbReference>
<gene>
    <name evidence="9" type="ORF">HDA39_006394</name>
</gene>
<comment type="similarity">
    <text evidence="1">Belongs to the sigma-70 factor family. ECF subfamily.</text>
</comment>
<dbReference type="Pfam" id="PF04542">
    <property type="entry name" value="Sigma70_r2"/>
    <property type="match status" value="1"/>
</dbReference>
<organism evidence="9 10">
    <name type="scientific">Kribbella italica</name>
    <dbReference type="NCBI Taxonomy" id="1540520"/>
    <lineage>
        <taxon>Bacteria</taxon>
        <taxon>Bacillati</taxon>
        <taxon>Actinomycetota</taxon>
        <taxon>Actinomycetes</taxon>
        <taxon>Propionibacteriales</taxon>
        <taxon>Kribbellaceae</taxon>
        <taxon>Kribbella</taxon>
    </lineage>
</organism>
<evidence type="ECO:0000313" key="10">
    <source>
        <dbReference type="Proteomes" id="UP000549971"/>
    </source>
</evidence>
<keyword evidence="5" id="KW-0804">Transcription</keyword>
<dbReference type="InterPro" id="IPR039425">
    <property type="entry name" value="RNA_pol_sigma-70-like"/>
</dbReference>
<dbReference type="Pfam" id="PF04545">
    <property type="entry name" value="Sigma70_r4"/>
    <property type="match status" value="1"/>
</dbReference>
<dbReference type="NCBIfam" id="TIGR02937">
    <property type="entry name" value="sigma70-ECF"/>
    <property type="match status" value="1"/>
</dbReference>
<dbReference type="Gene3D" id="1.10.1740.10">
    <property type="match status" value="1"/>
</dbReference>
<evidence type="ECO:0000256" key="6">
    <source>
        <dbReference type="SAM" id="MobiDB-lite"/>
    </source>
</evidence>
<dbReference type="SUPFAM" id="SSF88946">
    <property type="entry name" value="Sigma2 domain of RNA polymerase sigma factors"/>
    <property type="match status" value="1"/>
</dbReference>
<feature type="domain" description="RNA polymerase sigma-70 region 4" evidence="8">
    <location>
        <begin position="119"/>
        <end position="168"/>
    </location>
</feature>
<name>A0A7W9JCX3_9ACTN</name>
<evidence type="ECO:0000256" key="2">
    <source>
        <dbReference type="ARBA" id="ARBA00023015"/>
    </source>
</evidence>
<evidence type="ECO:0000256" key="1">
    <source>
        <dbReference type="ARBA" id="ARBA00010641"/>
    </source>
</evidence>
<proteinExistence type="inferred from homology"/>
<dbReference type="InterPro" id="IPR007627">
    <property type="entry name" value="RNA_pol_sigma70_r2"/>
</dbReference>
<dbReference type="PANTHER" id="PTHR43133">
    <property type="entry name" value="RNA POLYMERASE ECF-TYPE SIGMA FACTO"/>
    <property type="match status" value="1"/>
</dbReference>
<evidence type="ECO:0000256" key="4">
    <source>
        <dbReference type="ARBA" id="ARBA00023125"/>
    </source>
</evidence>
<dbReference type="InterPro" id="IPR013324">
    <property type="entry name" value="RNA_pol_sigma_r3/r4-like"/>
</dbReference>
<evidence type="ECO:0000259" key="8">
    <source>
        <dbReference type="Pfam" id="PF04545"/>
    </source>
</evidence>
<reference evidence="9 10" key="1">
    <citation type="submission" date="2020-08" db="EMBL/GenBank/DDBJ databases">
        <title>Sequencing the genomes of 1000 actinobacteria strains.</title>
        <authorList>
            <person name="Klenk H.-P."/>
        </authorList>
    </citation>
    <scope>NUCLEOTIDE SEQUENCE [LARGE SCALE GENOMIC DNA]</scope>
    <source>
        <strain evidence="9 10">DSM 28967</strain>
    </source>
</reference>
<dbReference type="InterPro" id="IPR014284">
    <property type="entry name" value="RNA_pol_sigma-70_dom"/>
</dbReference>
<feature type="domain" description="RNA polymerase sigma-70 region 2" evidence="7">
    <location>
        <begin position="20"/>
        <end position="80"/>
    </location>
</feature>
<dbReference type="GO" id="GO:0003677">
    <property type="term" value="F:DNA binding"/>
    <property type="evidence" value="ECO:0007669"/>
    <property type="project" value="UniProtKB-KW"/>
</dbReference>
<comment type="caution">
    <text evidence="9">The sequence shown here is derived from an EMBL/GenBank/DDBJ whole genome shotgun (WGS) entry which is preliminary data.</text>
</comment>
<dbReference type="InterPro" id="IPR007630">
    <property type="entry name" value="RNA_pol_sigma70_r4"/>
</dbReference>
<sequence>MGRTDGRDEDFTAFVLARSARLVHIARMLCGDPALAEDLVQTALEKAYLRWDRIELGDPFGYVRQAVVNQHISWARRRLWRERPSGHAAELDQHLDDRLGRTVADPAADVDRRMALSAALATLTARERAVVVLRYVEDLTEVQTAATLGVAVGTVKSVNNRALQKLRATPHLTVLSPASGHGAAHRPGASGRRGPAEVSLGERP</sequence>
<dbReference type="GO" id="GO:0016987">
    <property type="term" value="F:sigma factor activity"/>
    <property type="evidence" value="ECO:0007669"/>
    <property type="project" value="UniProtKB-KW"/>
</dbReference>